<dbReference type="Gene3D" id="2.170.260.10">
    <property type="entry name" value="paz domain"/>
    <property type="match status" value="1"/>
</dbReference>
<name>A0A286U5I4_9AGAM</name>
<evidence type="ECO:0000313" key="6">
    <source>
        <dbReference type="Proteomes" id="UP000217199"/>
    </source>
</evidence>
<proteinExistence type="inferred from homology"/>
<feature type="region of interest" description="Disordered" evidence="2">
    <location>
        <begin position="55"/>
        <end position="111"/>
    </location>
</feature>
<dbReference type="Gene3D" id="3.30.420.10">
    <property type="entry name" value="Ribonuclease H-like superfamily/Ribonuclease H"/>
    <property type="match status" value="1"/>
</dbReference>
<evidence type="ECO:0000313" key="5">
    <source>
        <dbReference type="EMBL" id="PAV14843.1"/>
    </source>
</evidence>
<comment type="similarity">
    <text evidence="1">Belongs to the argonaute family.</text>
</comment>
<dbReference type="InterPro" id="IPR032473">
    <property type="entry name" value="Argonaute_Mid_dom"/>
</dbReference>
<reference evidence="5 6" key="1">
    <citation type="journal article" date="2017" name="Mol. Ecol.">
        <title>Comparative and population genomic landscape of Phellinus noxius: A hypervariable fungus causing root rot in trees.</title>
        <authorList>
            <person name="Chung C.L."/>
            <person name="Lee T.J."/>
            <person name="Akiba M."/>
            <person name="Lee H.H."/>
            <person name="Kuo T.H."/>
            <person name="Liu D."/>
            <person name="Ke H.M."/>
            <person name="Yokoi T."/>
            <person name="Roa M.B."/>
            <person name="Lu M.J."/>
            <person name="Chang Y.Y."/>
            <person name="Ann P.J."/>
            <person name="Tsai J.N."/>
            <person name="Chen C.Y."/>
            <person name="Tzean S.S."/>
            <person name="Ota Y."/>
            <person name="Hattori T."/>
            <person name="Sahashi N."/>
            <person name="Liou R.F."/>
            <person name="Kikuchi T."/>
            <person name="Tsai I.J."/>
        </authorList>
    </citation>
    <scope>NUCLEOTIDE SEQUENCE [LARGE SCALE GENOMIC DNA]</scope>
    <source>
        <strain evidence="5 6">FFPRI411160</strain>
    </source>
</reference>
<dbReference type="InterPro" id="IPR003165">
    <property type="entry name" value="Piwi"/>
</dbReference>
<evidence type="ECO:0000256" key="2">
    <source>
        <dbReference type="SAM" id="MobiDB-lite"/>
    </source>
</evidence>
<dbReference type="PROSITE" id="PS50821">
    <property type="entry name" value="PAZ"/>
    <property type="match status" value="1"/>
</dbReference>
<dbReference type="Pfam" id="PF02171">
    <property type="entry name" value="Piwi"/>
    <property type="match status" value="1"/>
</dbReference>
<dbReference type="SUPFAM" id="SSF53098">
    <property type="entry name" value="Ribonuclease H-like"/>
    <property type="match status" value="1"/>
</dbReference>
<dbReference type="SMART" id="SM00949">
    <property type="entry name" value="PAZ"/>
    <property type="match status" value="1"/>
</dbReference>
<dbReference type="InterPro" id="IPR014811">
    <property type="entry name" value="ArgoL1"/>
</dbReference>
<gene>
    <name evidence="5" type="ORF">PNOK_0939600</name>
</gene>
<feature type="domain" description="PAZ" evidence="3">
    <location>
        <begin position="356"/>
        <end position="461"/>
    </location>
</feature>
<organism evidence="5 6">
    <name type="scientific">Pyrrhoderma noxium</name>
    <dbReference type="NCBI Taxonomy" id="2282107"/>
    <lineage>
        <taxon>Eukaryota</taxon>
        <taxon>Fungi</taxon>
        <taxon>Dikarya</taxon>
        <taxon>Basidiomycota</taxon>
        <taxon>Agaricomycotina</taxon>
        <taxon>Agaricomycetes</taxon>
        <taxon>Hymenochaetales</taxon>
        <taxon>Hymenochaetaceae</taxon>
        <taxon>Pyrrhoderma</taxon>
    </lineage>
</organism>
<dbReference type="AlphaFoldDB" id="A0A286U5I4"/>
<accession>A0A286U5I4</accession>
<keyword evidence="6" id="KW-1185">Reference proteome</keyword>
<dbReference type="InterPro" id="IPR032472">
    <property type="entry name" value="ArgoL2"/>
</dbReference>
<dbReference type="InParanoid" id="A0A286U5I4"/>
<dbReference type="Pfam" id="PF16488">
    <property type="entry name" value="ArgoL2"/>
    <property type="match status" value="1"/>
</dbReference>
<dbReference type="STRING" id="2282107.A0A286U5I4"/>
<dbReference type="EMBL" id="NBII01000011">
    <property type="protein sequence ID" value="PAV14843.1"/>
    <property type="molecule type" value="Genomic_DNA"/>
</dbReference>
<dbReference type="InterPro" id="IPR012337">
    <property type="entry name" value="RNaseH-like_sf"/>
</dbReference>
<dbReference type="Gene3D" id="3.40.50.2300">
    <property type="match status" value="1"/>
</dbReference>
<dbReference type="Proteomes" id="UP000217199">
    <property type="component" value="Unassembled WGS sequence"/>
</dbReference>
<dbReference type="InterPro" id="IPR032474">
    <property type="entry name" value="Argonaute_N"/>
</dbReference>
<dbReference type="InterPro" id="IPR036397">
    <property type="entry name" value="RNaseH_sf"/>
</dbReference>
<evidence type="ECO:0000259" key="4">
    <source>
        <dbReference type="PROSITE" id="PS50822"/>
    </source>
</evidence>
<protein>
    <submittedName>
        <fullName evidence="5">Piwi-domain-containing</fullName>
    </submittedName>
</protein>
<dbReference type="PANTHER" id="PTHR22891">
    <property type="entry name" value="EUKARYOTIC TRANSLATION INITIATION FACTOR 2C"/>
    <property type="match status" value="1"/>
</dbReference>
<evidence type="ECO:0000259" key="3">
    <source>
        <dbReference type="PROSITE" id="PS50821"/>
    </source>
</evidence>
<dbReference type="SMART" id="SM00950">
    <property type="entry name" value="Piwi"/>
    <property type="match status" value="1"/>
</dbReference>
<dbReference type="OrthoDB" id="10252740at2759"/>
<dbReference type="Pfam" id="PF16487">
    <property type="entry name" value="ArgoMid"/>
    <property type="match status" value="1"/>
</dbReference>
<dbReference type="Pfam" id="PF16486">
    <property type="entry name" value="ArgoN"/>
    <property type="match status" value="1"/>
</dbReference>
<dbReference type="Pfam" id="PF08699">
    <property type="entry name" value="ArgoL1"/>
    <property type="match status" value="1"/>
</dbReference>
<feature type="domain" description="Piwi" evidence="4">
    <location>
        <begin position="641"/>
        <end position="944"/>
    </location>
</feature>
<dbReference type="InterPro" id="IPR003100">
    <property type="entry name" value="PAZ_dom"/>
</dbReference>
<dbReference type="CDD" id="cd02846">
    <property type="entry name" value="PAZ_argonaute_like"/>
    <property type="match status" value="1"/>
</dbReference>
<sequence>MSISFQNCDLWFRNSHSWSLDTYSKLYVNMWKAKLRRKYVDDIYNIVPYKRYMSQGSAPRDLSRGRDVRGKGRPTSHGAGHGGSPAFKRAGARDTSASMYNPGPPRLGPDLEKKEEATMALRLKKVSTKPNNLGRVTRREYGKKGLRVLLRTNYFKLEVPEKLVLYEYELKISPELDDKSSRLRKRIFELFDESEKVKPFLKKIAHDKAKRLVALQRLPSDFSVDINYCEKGKKGSNEDEKGKKGSNEGEKVYTIKVEEKNTLSLSDMNQHLAGRTVDYNPDPFISALNLIMTAHARRVGIPNGKGRYFFPPSSSSKKCFVLRDGLEIWRGFSAGIRPAWGSLQINVDTCNSPFYPSGKKLSELTQLTRYRGDKDNFLKHLRVTTEHLGYTRKYRITSLGPGTALTTKFHCDEFKGEVSVEEYFKRKYKITLKHADDMPVLNVGGKDKPIYLPAEVCKTEIGQPYTRMLSRAQTSEMIKNTYENPAQKANAIVGQGLKMLGLRDCSQPTSSEELGIRVSKEMTVVPARVLDSPIVEYSKQKLKPSNGSWNLIGAKFFKPAQDVRPAVITMVDSKSYPTNEVNKLFKAFRNQCGAHGLYLENLVKDPIPIQLSSEKSQNPLSNATIEKVRKECTSLKGKANLILVFLANDDSRIYNGLKRLLDVELGVPSVCMQMSLIRKTNENAIARHLSGVAMKVNAKMGGINHQIPTKDQEWLKDAMLVGMDVTHPGMGFESGTPSIAAVVASCDSNFAHYPVSMSLQGFRQEIISGLKDMMVERLKEYEVRNKELPKKVFVFRDGVSDGQLRAVLEEEISEIKKAFGEFENYKPKLTAIICCKSRHTRFFATSEKEADRSANTRAGTVIDRGVTSTDDFDFYLQAHASLNGMARSTHYNIIYDENELGADEIQKGINDISYLWTRATSSVSVAPPAYWADQACVRARIWLNGLHPLPAGNKVKEGAVQEQIKKAWGEGVHKDLRRTMFYL</sequence>
<dbReference type="SMART" id="SM01163">
    <property type="entry name" value="DUF1785"/>
    <property type="match status" value="1"/>
</dbReference>
<feature type="compositionally biased region" description="Basic and acidic residues" evidence="2">
    <location>
        <begin position="61"/>
        <end position="70"/>
    </location>
</feature>
<dbReference type="PROSITE" id="PS50822">
    <property type="entry name" value="PIWI"/>
    <property type="match status" value="1"/>
</dbReference>
<dbReference type="GO" id="GO:0003723">
    <property type="term" value="F:RNA binding"/>
    <property type="evidence" value="ECO:0007669"/>
    <property type="project" value="InterPro"/>
</dbReference>
<comment type="caution">
    <text evidence="5">The sequence shown here is derived from an EMBL/GenBank/DDBJ whole genome shotgun (WGS) entry which is preliminary data.</text>
</comment>
<dbReference type="SUPFAM" id="SSF101690">
    <property type="entry name" value="PAZ domain"/>
    <property type="match status" value="1"/>
</dbReference>
<evidence type="ECO:0000256" key="1">
    <source>
        <dbReference type="RuleBase" id="RU361178"/>
    </source>
</evidence>
<dbReference type="InterPro" id="IPR036085">
    <property type="entry name" value="PAZ_dom_sf"/>
</dbReference>
<dbReference type="Pfam" id="PF02170">
    <property type="entry name" value="PAZ"/>
    <property type="match status" value="1"/>
</dbReference>